<sequence length="174" mass="18836">MSTDPTASTAVATFQVRHLSVPLPLPYDRAIERFGELVPAADLARFSQLTDWDAVVEQAEANAPHAFMVYWQADVTALMAGSGSGRQCTEYLMGNHVIAERMFRHDPTAMLYAPLRVVIHTDRTGHTRFVIDQPSTLFASLGNPDITAVGTELDALVSDLLTALGATVPPELSA</sequence>
<reference evidence="2 3" key="1">
    <citation type="submission" date="2023-03" db="EMBL/GenBank/DDBJ databases">
        <title>Draft genome sequence of Streptomyces sp. RB6PN23 isolated from peat swamp forest in Thailand.</title>
        <authorList>
            <person name="Klaysubun C."/>
            <person name="Duangmal K."/>
        </authorList>
    </citation>
    <scope>NUCLEOTIDE SEQUENCE [LARGE SCALE GENOMIC DNA]</scope>
    <source>
        <strain evidence="2 3">RB6PN23</strain>
    </source>
</reference>
<proteinExistence type="predicted"/>
<dbReference type="EMBL" id="JARJBC010000001">
    <property type="protein sequence ID" value="MDF3288099.1"/>
    <property type="molecule type" value="Genomic_DNA"/>
</dbReference>
<evidence type="ECO:0000313" key="3">
    <source>
        <dbReference type="Proteomes" id="UP001216579"/>
    </source>
</evidence>
<dbReference type="Gene3D" id="3.30.310.70">
    <property type="entry name" value="TT1751-like domain"/>
    <property type="match status" value="1"/>
</dbReference>
<dbReference type="InterPro" id="IPR035923">
    <property type="entry name" value="TT1751-like_sf"/>
</dbReference>
<evidence type="ECO:0000313" key="2">
    <source>
        <dbReference type="EMBL" id="MDF3288099.1"/>
    </source>
</evidence>
<keyword evidence="3" id="KW-1185">Reference proteome</keyword>
<organism evidence="2 3">
    <name type="scientific">Streptomyces silvisoli</name>
    <dbReference type="NCBI Taxonomy" id="3034235"/>
    <lineage>
        <taxon>Bacteria</taxon>
        <taxon>Bacillati</taxon>
        <taxon>Actinomycetota</taxon>
        <taxon>Actinomycetes</taxon>
        <taxon>Kitasatosporales</taxon>
        <taxon>Streptomycetaceae</taxon>
        <taxon>Streptomyces</taxon>
    </lineage>
</organism>
<dbReference type="SUPFAM" id="SSF103247">
    <property type="entry name" value="TT1751-like"/>
    <property type="match status" value="1"/>
</dbReference>
<comment type="caution">
    <text evidence="2">The sequence shown here is derived from an EMBL/GenBank/DDBJ whole genome shotgun (WGS) entry which is preliminary data.</text>
</comment>
<dbReference type="CDD" id="cd14797">
    <property type="entry name" value="DUF302"/>
    <property type="match status" value="1"/>
</dbReference>
<accession>A0ABT5ZEV5</accession>
<protein>
    <submittedName>
        <fullName evidence="2">DUF302 domain-containing protein</fullName>
    </submittedName>
</protein>
<gene>
    <name evidence="2" type="ORF">P3G67_02395</name>
</gene>
<dbReference type="Proteomes" id="UP001216579">
    <property type="component" value="Unassembled WGS sequence"/>
</dbReference>
<dbReference type="InterPro" id="IPR005180">
    <property type="entry name" value="DUF302"/>
</dbReference>
<evidence type="ECO:0000259" key="1">
    <source>
        <dbReference type="Pfam" id="PF03625"/>
    </source>
</evidence>
<name>A0ABT5ZEV5_9ACTN</name>
<dbReference type="Pfam" id="PF03625">
    <property type="entry name" value="DUF302"/>
    <property type="match status" value="1"/>
</dbReference>
<dbReference type="RefSeq" id="WP_276091950.1">
    <property type="nucleotide sequence ID" value="NZ_JARJBC010000001.1"/>
</dbReference>
<feature type="domain" description="DUF302" evidence="1">
    <location>
        <begin position="86"/>
        <end position="132"/>
    </location>
</feature>